<accession>A0A2L1IX08</accession>
<evidence type="ECO:0000313" key="2">
    <source>
        <dbReference type="Proteomes" id="UP000240246"/>
    </source>
</evidence>
<dbReference type="Proteomes" id="UP000240246">
    <property type="component" value="Segment"/>
</dbReference>
<organism evidence="1 2">
    <name type="scientific">Mycobacterium phage Cuke</name>
    <dbReference type="NCBI Taxonomy" id="2079417"/>
    <lineage>
        <taxon>Viruses</taxon>
        <taxon>Duplodnaviria</taxon>
        <taxon>Heunggongvirae</taxon>
        <taxon>Uroviricota</taxon>
        <taxon>Caudoviricetes</taxon>
        <taxon>Cukevirus</taxon>
        <taxon>Cukevirus cuke</taxon>
    </lineage>
</organism>
<evidence type="ECO:0000313" key="1">
    <source>
        <dbReference type="EMBL" id="AVD99721.1"/>
    </source>
</evidence>
<dbReference type="EMBL" id="MG757156">
    <property type="protein sequence ID" value="AVD99721.1"/>
    <property type="molecule type" value="Genomic_DNA"/>
</dbReference>
<reference evidence="2" key="1">
    <citation type="submission" date="2018-01" db="EMBL/GenBank/DDBJ databases">
        <authorList>
            <person name="Gaut B.S."/>
            <person name="Morton B.R."/>
            <person name="Clegg M.T."/>
            <person name="Duvall M.R."/>
        </authorList>
    </citation>
    <scope>NUCLEOTIDE SEQUENCE [LARGE SCALE GENOMIC DNA]</scope>
</reference>
<keyword evidence="2" id="KW-1185">Reference proteome</keyword>
<sequence length="75" mass="8799">MASLEKRLDAILYIMGLAEGVAGEVCSNDQCYERYREECLEALRDLGIGDDDVKQAIAYRKSYMRHWRKVRKNKR</sequence>
<protein>
    <submittedName>
        <fullName evidence="1">Uncharacterized protein</fullName>
    </submittedName>
</protein>
<name>A0A2L1IX08_9CAUD</name>
<proteinExistence type="predicted"/>
<gene>
    <name evidence="1" type="ORF">SEA_CUKE_105</name>
</gene>